<reference evidence="3" key="1">
    <citation type="submission" date="2016-01" db="EMBL/GenBank/DDBJ databases">
        <authorList>
            <person name="Mitreva M."/>
            <person name="Pepin K.H."/>
            <person name="Mihindukulasuriya K.A."/>
            <person name="Fulton R."/>
            <person name="Fronick C."/>
            <person name="O'Laughlin M."/>
            <person name="Miner T."/>
            <person name="Herter B."/>
            <person name="Rosa B.A."/>
            <person name="Cordes M."/>
            <person name="Tomlinson C."/>
            <person name="Wollam A."/>
            <person name="Palsikar V.B."/>
            <person name="Mardis E.R."/>
            <person name="Wilson R.K."/>
        </authorList>
    </citation>
    <scope>NUCLEOTIDE SEQUENCE [LARGE SCALE GENOMIC DNA]</scope>
    <source>
        <strain evidence="3">MJR7716</strain>
    </source>
</reference>
<gene>
    <name evidence="2" type="ORF">HMPREF3226_01067</name>
</gene>
<feature type="domain" description="DUF8202" evidence="1">
    <location>
        <begin position="255"/>
        <end position="401"/>
    </location>
</feature>
<dbReference type="OrthoDB" id="2582440at2"/>
<dbReference type="AlphaFoldDB" id="A0A133QBV7"/>
<evidence type="ECO:0000313" key="2">
    <source>
        <dbReference type="EMBL" id="KXA40362.1"/>
    </source>
</evidence>
<name>A0A133QBV7_9BACT</name>
<evidence type="ECO:0000259" key="1">
    <source>
        <dbReference type="Pfam" id="PF26628"/>
    </source>
</evidence>
<accession>A0A133QBV7</accession>
<dbReference type="Pfam" id="PF26628">
    <property type="entry name" value="DUF8202"/>
    <property type="match status" value="1"/>
</dbReference>
<comment type="caution">
    <text evidence="2">The sequence shown here is derived from an EMBL/GenBank/DDBJ whole genome shotgun (WGS) entry which is preliminary data.</text>
</comment>
<keyword evidence="3" id="KW-1185">Reference proteome</keyword>
<proteinExistence type="predicted"/>
<dbReference type="PATRIC" id="fig|28128.5.peg.1078"/>
<organism evidence="2 3">
    <name type="scientific">Prevotella corporis</name>
    <dbReference type="NCBI Taxonomy" id="28128"/>
    <lineage>
        <taxon>Bacteria</taxon>
        <taxon>Pseudomonadati</taxon>
        <taxon>Bacteroidota</taxon>
        <taxon>Bacteroidia</taxon>
        <taxon>Bacteroidales</taxon>
        <taxon>Prevotellaceae</taxon>
        <taxon>Prevotella</taxon>
    </lineage>
</organism>
<dbReference type="RefSeq" id="WP_060940509.1">
    <property type="nucleotide sequence ID" value="NZ_KQ957230.1"/>
</dbReference>
<dbReference type="STRING" id="28128.HMPREF3226_01067"/>
<dbReference type="InterPro" id="IPR058515">
    <property type="entry name" value="DUF8202"/>
</dbReference>
<protein>
    <recommendedName>
        <fullName evidence="1">DUF8202 domain-containing protein</fullName>
    </recommendedName>
</protein>
<dbReference type="EMBL" id="LRQG01000073">
    <property type="protein sequence ID" value="KXA40362.1"/>
    <property type="molecule type" value="Genomic_DNA"/>
</dbReference>
<dbReference type="Proteomes" id="UP000070533">
    <property type="component" value="Unassembled WGS sequence"/>
</dbReference>
<evidence type="ECO:0000313" key="3">
    <source>
        <dbReference type="Proteomes" id="UP000070533"/>
    </source>
</evidence>
<sequence>MGRHLHETAFLIVTALFIPVQSRAQSPGQVSGAEAWLKTVPLTTDLQGYYHWRDFSGDSVRTNFYDAKGAAYGGEFTQRHTWIRTFNFNPALNFSEGNQPKESLLKYSNLAQMTVIGVFAPTTIAYNKDEVLYAVNGRKGAGSLVNRDKAVGQQGIEPLDYGSTVGEDLLYSGSERQAAEEFKSTSPRIVSYIRAYAPVHSVWGEGRRATITTGTYRDGDVNFSTAFDKSLFGGGALNGYTPELIAYGRTLTPLERRQVETYLAIRYGITLNGSYYTGTGNLSWDRDESAAYHHRVTGIGRDDAGDLFQPLSTTSYEEAPRYSTEKTYDSFRDADPYGLPTSQRLLVMGREDGSPMPDGGFMIWGDDNAATTTVETEGKTPWHVMNRRWLVRTNIDSTEYRKDIWTQNGITVTSDGFMDAVSQNEPKEGAYIVSSPLDTGNGTMEYTNPRLHPAYNVGFTEASGTKCAYGFNVSARGEIRIVEDGTIQNRVLTGNTGGKSFIVRRKGNSVTLLIDGRGSKELQITIPVESTARAACMIFETTGGETALNIPRLRRNGFGDSGNMVELGYGVLAKGNKFAGADYRNVFMLIDRGAGDKTDIHENIIIRCSRKDASREKLVFDNIFMDTDGSGSDTFTFACFDGILARLTPHDASCTGGKPRKDGSLDISMVVGLPSFSYSLLADSVENMEKGAVASRGNFTTKTYTVKNLLPGNYSLLIKQNAGIDITAESMGGVEYAHAVGRRKQGEVTWTIPSLTSDYRAGLCTTLGLGKNILHGFDVKNATAQVVVEGKPVGAAVTLNGGDALGIIFTPDTVSYTVNGIVVHRAAKKAGLGWLFGMGFNKGLSTIDGLSIDGGDFALTSVSRGVAYETRKAVEDSMAVIIGSECSPNVPKAQARSAENTSSIERQAHSALTVTRKDGTGMAFSAELRLAKETDAELLVYDTSGRLLSRTDMAGGTIKRADFTVPQTGVYVVKALTLEEEFTKKIMATY</sequence>
<dbReference type="eggNOG" id="COG1361">
    <property type="taxonomic scope" value="Bacteria"/>
</dbReference>